<protein>
    <submittedName>
        <fullName evidence="2">Uncharacterized protein</fullName>
    </submittedName>
</protein>
<dbReference type="PANTHER" id="PTHR33673:SF36">
    <property type="entry name" value="MYB-LIKE PROTEIN Q"/>
    <property type="match status" value="1"/>
</dbReference>
<sequence length="439" mass="47550">MEPEHGRGITENTIQSRHDNPFVTLPNKADINSELLHISHTPSDGNAPPVVSNETETGPSAASYGSPYGTISVDDPSVAPFPIPEGHVVQSVTPESVLAPNVSAQASGWSMTSASPSSGPGYLIHDSMLTEDVDWRNPNQSSVSCAMSQSMVHGDGYDPNRIPSSVFTTTPANPMDWSLASNESLFSIYMGNSFSGYQGIFKSGELGTIGGLNPQNPFETFDAKANEGKNFSPDLPTLPESYQEHERQQSENIEDDTKIEEEPSTTATTDECKETNVNKASHEENIDASTISAHKGRVNPFEIANSIENHLSNESSSSPSAHKLGPNPFERTNSIQDRLSNKSAKGCSSNNRLSTESAKSNGSVNRLSNASEISCGSFAFPVLVNEVNEIDKCNSFRMRADKKEQPQIKQKPEEPKTVTRAATRGRGCLSCLPLWLRCW</sequence>
<feature type="compositionally biased region" description="Acidic residues" evidence="1">
    <location>
        <begin position="252"/>
        <end position="263"/>
    </location>
</feature>
<feature type="region of interest" description="Disordered" evidence="1">
    <location>
        <begin position="41"/>
        <end position="62"/>
    </location>
</feature>
<feature type="compositionally biased region" description="Low complexity" evidence="1">
    <location>
        <begin position="311"/>
        <end position="320"/>
    </location>
</feature>
<evidence type="ECO:0000313" key="3">
    <source>
        <dbReference type="Proteomes" id="UP001454036"/>
    </source>
</evidence>
<reference evidence="2 3" key="1">
    <citation type="submission" date="2024-01" db="EMBL/GenBank/DDBJ databases">
        <title>The complete chloroplast genome sequence of Lithospermum erythrorhizon: insights into the phylogenetic relationship among Boraginaceae species and the maternal lineages of purple gromwells.</title>
        <authorList>
            <person name="Okada T."/>
            <person name="Watanabe K."/>
        </authorList>
    </citation>
    <scope>NUCLEOTIDE SEQUENCE [LARGE SCALE GENOMIC DNA]</scope>
</reference>
<gene>
    <name evidence="2" type="ORF">LIER_35268</name>
</gene>
<dbReference type="Proteomes" id="UP001454036">
    <property type="component" value="Unassembled WGS sequence"/>
</dbReference>
<organism evidence="2 3">
    <name type="scientific">Lithospermum erythrorhizon</name>
    <name type="common">Purple gromwell</name>
    <name type="synonym">Lithospermum officinale var. erythrorhizon</name>
    <dbReference type="NCBI Taxonomy" id="34254"/>
    <lineage>
        <taxon>Eukaryota</taxon>
        <taxon>Viridiplantae</taxon>
        <taxon>Streptophyta</taxon>
        <taxon>Embryophyta</taxon>
        <taxon>Tracheophyta</taxon>
        <taxon>Spermatophyta</taxon>
        <taxon>Magnoliopsida</taxon>
        <taxon>eudicotyledons</taxon>
        <taxon>Gunneridae</taxon>
        <taxon>Pentapetalae</taxon>
        <taxon>asterids</taxon>
        <taxon>lamiids</taxon>
        <taxon>Boraginales</taxon>
        <taxon>Boraginaceae</taxon>
        <taxon>Boraginoideae</taxon>
        <taxon>Lithospermeae</taxon>
        <taxon>Lithospermum</taxon>
    </lineage>
</organism>
<evidence type="ECO:0000256" key="1">
    <source>
        <dbReference type="SAM" id="MobiDB-lite"/>
    </source>
</evidence>
<feature type="region of interest" description="Disordered" evidence="1">
    <location>
        <begin position="311"/>
        <end position="364"/>
    </location>
</feature>
<accession>A0AAV3NN77</accession>
<feature type="region of interest" description="Disordered" evidence="1">
    <location>
        <begin position="225"/>
        <end position="293"/>
    </location>
</feature>
<dbReference type="EMBL" id="BAABME010015331">
    <property type="protein sequence ID" value="GAA0140644.1"/>
    <property type="molecule type" value="Genomic_DNA"/>
</dbReference>
<feature type="region of interest" description="Disordered" evidence="1">
    <location>
        <begin position="1"/>
        <end position="20"/>
    </location>
</feature>
<dbReference type="PANTHER" id="PTHR33673">
    <property type="entry name" value="SUPPRESSOR SRP40-LIKE PROTEIN"/>
    <property type="match status" value="1"/>
</dbReference>
<dbReference type="AlphaFoldDB" id="A0AAV3NN77"/>
<feature type="compositionally biased region" description="Basic and acidic residues" evidence="1">
    <location>
        <begin position="270"/>
        <end position="285"/>
    </location>
</feature>
<evidence type="ECO:0000313" key="2">
    <source>
        <dbReference type="EMBL" id="GAA0140644.1"/>
    </source>
</evidence>
<feature type="compositionally biased region" description="Polar residues" evidence="1">
    <location>
        <begin position="330"/>
        <end position="364"/>
    </location>
</feature>
<name>A0AAV3NN77_LITER</name>
<proteinExistence type="predicted"/>
<comment type="caution">
    <text evidence="2">The sequence shown here is derived from an EMBL/GenBank/DDBJ whole genome shotgun (WGS) entry which is preliminary data.</text>
</comment>
<keyword evidence="3" id="KW-1185">Reference proteome</keyword>